<sequence>MDSISSEPNVDTGRQFHHFKLAFLIPFSGTVKDFPRFWCQFSTIVDHTNATDAEKLSALRENIPLDIKEKFFDNTSPHQYEEAKSKFLNYFMFNQCCVENIDKCPNSAIDSEKFYDLEDSNKVMKTEFDLYQKLKNEIFDMEERLFRTCITGKRIDDDVIHFFVYRIEIFMWCLQKSMDDECRFKFERIKNYSQYMIQSAKQKKSMKWPNLSCF</sequence>
<dbReference type="AlphaFoldDB" id="A0A9Q0RHK2"/>
<keyword evidence="2" id="KW-1185">Reference proteome</keyword>
<proteinExistence type="predicted"/>
<accession>A0A9Q0RHK2</accession>
<name>A0A9Q0RHK2_BLOTA</name>
<gene>
    <name evidence="1" type="ORF">RDWZM_010298</name>
</gene>
<reference evidence="1" key="1">
    <citation type="submission" date="2022-12" db="EMBL/GenBank/DDBJ databases">
        <title>Genome assemblies of Blomia tropicalis.</title>
        <authorList>
            <person name="Cui Y."/>
        </authorList>
    </citation>
    <scope>NUCLEOTIDE SEQUENCE</scope>
    <source>
        <tissue evidence="1">Adult mites</tissue>
    </source>
</reference>
<dbReference type="EMBL" id="JAPWDV010000004">
    <property type="protein sequence ID" value="KAJ6215798.1"/>
    <property type="molecule type" value="Genomic_DNA"/>
</dbReference>
<protein>
    <submittedName>
        <fullName evidence="1">Uncharacterized protein</fullName>
    </submittedName>
</protein>
<organism evidence="1 2">
    <name type="scientific">Blomia tropicalis</name>
    <name type="common">Mite</name>
    <dbReference type="NCBI Taxonomy" id="40697"/>
    <lineage>
        <taxon>Eukaryota</taxon>
        <taxon>Metazoa</taxon>
        <taxon>Ecdysozoa</taxon>
        <taxon>Arthropoda</taxon>
        <taxon>Chelicerata</taxon>
        <taxon>Arachnida</taxon>
        <taxon>Acari</taxon>
        <taxon>Acariformes</taxon>
        <taxon>Sarcoptiformes</taxon>
        <taxon>Astigmata</taxon>
        <taxon>Glycyphagoidea</taxon>
        <taxon>Echimyopodidae</taxon>
        <taxon>Blomia</taxon>
    </lineage>
</organism>
<dbReference type="Proteomes" id="UP001142055">
    <property type="component" value="Chromosome 4"/>
</dbReference>
<evidence type="ECO:0000313" key="1">
    <source>
        <dbReference type="EMBL" id="KAJ6215798.1"/>
    </source>
</evidence>
<comment type="caution">
    <text evidence="1">The sequence shown here is derived from an EMBL/GenBank/DDBJ whole genome shotgun (WGS) entry which is preliminary data.</text>
</comment>
<evidence type="ECO:0000313" key="2">
    <source>
        <dbReference type="Proteomes" id="UP001142055"/>
    </source>
</evidence>